<protein>
    <submittedName>
        <fullName evidence="1">Uncharacterized protein</fullName>
    </submittedName>
</protein>
<dbReference type="AlphaFoldDB" id="A0A8J4DCK0"/>
<reference evidence="1" key="1">
    <citation type="submission" date="2021-01" db="EMBL/GenBank/DDBJ databases">
        <title>Whole genome shotgun sequence of Planotetraspora thailandica NBRC 104271.</title>
        <authorList>
            <person name="Komaki H."/>
            <person name="Tamura T."/>
        </authorList>
    </citation>
    <scope>NUCLEOTIDE SEQUENCE</scope>
    <source>
        <strain evidence="1">NBRC 104271</strain>
    </source>
</reference>
<organism evidence="1 2">
    <name type="scientific">Planotetraspora thailandica</name>
    <dbReference type="NCBI Taxonomy" id="487172"/>
    <lineage>
        <taxon>Bacteria</taxon>
        <taxon>Bacillati</taxon>
        <taxon>Actinomycetota</taxon>
        <taxon>Actinomycetes</taxon>
        <taxon>Streptosporangiales</taxon>
        <taxon>Streptosporangiaceae</taxon>
        <taxon>Planotetraspora</taxon>
    </lineage>
</organism>
<proteinExistence type="predicted"/>
<comment type="caution">
    <text evidence="1">The sequence shown here is derived from an EMBL/GenBank/DDBJ whole genome shotgun (WGS) entry which is preliminary data.</text>
</comment>
<keyword evidence="2" id="KW-1185">Reference proteome</keyword>
<accession>A0A8J4DCK0</accession>
<gene>
    <name evidence="1" type="ORF">Pth03_64080</name>
</gene>
<dbReference type="EMBL" id="BOOR01000059">
    <property type="protein sequence ID" value="GII58019.1"/>
    <property type="molecule type" value="Genomic_DNA"/>
</dbReference>
<evidence type="ECO:0000313" key="1">
    <source>
        <dbReference type="EMBL" id="GII58019.1"/>
    </source>
</evidence>
<name>A0A8J4DCK0_9ACTN</name>
<dbReference type="Proteomes" id="UP000605992">
    <property type="component" value="Unassembled WGS sequence"/>
</dbReference>
<evidence type="ECO:0000313" key="2">
    <source>
        <dbReference type="Proteomes" id="UP000605992"/>
    </source>
</evidence>
<sequence>MTAPYALGTETATGRSNAPTAAINVGRILRFMCAPRPGGRGGGGAMDACATDDVTRGGSAARTGALGMTSHLVGGDRGMTRFLPVCSRLTISKLSF</sequence>